<dbReference type="SUPFAM" id="SSF50249">
    <property type="entry name" value="Nucleic acid-binding proteins"/>
    <property type="match status" value="1"/>
</dbReference>
<feature type="region of interest" description="Disordered" evidence="1">
    <location>
        <begin position="72"/>
        <end position="114"/>
    </location>
</feature>
<protein>
    <recommendedName>
        <fullName evidence="2">ChsH2 rubredoxin-like zinc ribbon domain-containing protein</fullName>
    </recommendedName>
</protein>
<accession>A0A261TZ32</accession>
<dbReference type="AlphaFoldDB" id="A0A261TZ32"/>
<evidence type="ECO:0000313" key="3">
    <source>
        <dbReference type="EMBL" id="OZI54551.1"/>
    </source>
</evidence>
<dbReference type="Gene3D" id="6.10.30.10">
    <property type="match status" value="1"/>
</dbReference>
<evidence type="ECO:0000256" key="1">
    <source>
        <dbReference type="SAM" id="MobiDB-lite"/>
    </source>
</evidence>
<dbReference type="Proteomes" id="UP000216913">
    <property type="component" value="Unassembled WGS sequence"/>
</dbReference>
<name>A0A261TZ32_9BORD</name>
<dbReference type="InterPro" id="IPR022002">
    <property type="entry name" value="ChsH2_Znr"/>
</dbReference>
<sequence>MSGAVLIWQCRGCGHVMFPARLGCPACGAETFDPVPVREGTITAHTRQRDGSLIVSVAVAGGVTLVARHAGADAASGQRVRLEDRGGEHPAPWALPPGAAATSAARDEKKPAGQ</sequence>
<feature type="domain" description="ChsH2 rubredoxin-like zinc ribbon" evidence="2">
    <location>
        <begin position="6"/>
        <end position="32"/>
    </location>
</feature>
<dbReference type="Pfam" id="PF12172">
    <property type="entry name" value="zf-ChsH2"/>
    <property type="match status" value="1"/>
</dbReference>
<dbReference type="InterPro" id="IPR012340">
    <property type="entry name" value="NA-bd_OB-fold"/>
</dbReference>
<comment type="caution">
    <text evidence="3">The sequence shown here is derived from an EMBL/GenBank/DDBJ whole genome shotgun (WGS) entry which is preliminary data.</text>
</comment>
<dbReference type="EMBL" id="NEVP01000002">
    <property type="protein sequence ID" value="OZI54551.1"/>
    <property type="molecule type" value="Genomic_DNA"/>
</dbReference>
<keyword evidence="4" id="KW-1185">Reference proteome</keyword>
<dbReference type="RefSeq" id="WP_094798825.1">
    <property type="nucleotide sequence ID" value="NZ_NEVP01000002.1"/>
</dbReference>
<evidence type="ECO:0000313" key="4">
    <source>
        <dbReference type="Proteomes" id="UP000216913"/>
    </source>
</evidence>
<dbReference type="OrthoDB" id="9033662at2"/>
<reference evidence="3 4" key="1">
    <citation type="submission" date="2017-05" db="EMBL/GenBank/DDBJ databases">
        <title>Complete and WGS of Bordetella genogroups.</title>
        <authorList>
            <person name="Spilker T."/>
            <person name="LiPuma J."/>
        </authorList>
    </citation>
    <scope>NUCLEOTIDE SEQUENCE [LARGE SCALE GENOMIC DNA]</scope>
    <source>
        <strain evidence="3 4">AU10456</strain>
    </source>
</reference>
<feature type="compositionally biased region" description="Basic and acidic residues" evidence="1">
    <location>
        <begin position="105"/>
        <end position="114"/>
    </location>
</feature>
<organism evidence="3 4">
    <name type="scientific">Bordetella genomosp. 5</name>
    <dbReference type="NCBI Taxonomy" id="1395608"/>
    <lineage>
        <taxon>Bacteria</taxon>
        <taxon>Pseudomonadati</taxon>
        <taxon>Pseudomonadota</taxon>
        <taxon>Betaproteobacteria</taxon>
        <taxon>Burkholderiales</taxon>
        <taxon>Alcaligenaceae</taxon>
        <taxon>Bordetella</taxon>
    </lineage>
</organism>
<proteinExistence type="predicted"/>
<feature type="compositionally biased region" description="Low complexity" evidence="1">
    <location>
        <begin position="90"/>
        <end position="104"/>
    </location>
</feature>
<evidence type="ECO:0000259" key="2">
    <source>
        <dbReference type="Pfam" id="PF12172"/>
    </source>
</evidence>
<gene>
    <name evidence="3" type="ORF">CAL25_04820</name>
</gene>